<evidence type="ECO:0000313" key="3">
    <source>
        <dbReference type="Proteomes" id="UP000541810"/>
    </source>
</evidence>
<feature type="region of interest" description="Disordered" evidence="1">
    <location>
        <begin position="231"/>
        <end position="311"/>
    </location>
</feature>
<keyword evidence="3" id="KW-1185">Reference proteome</keyword>
<organism evidence="2 3">
    <name type="scientific">Algisphaera agarilytica</name>
    <dbReference type="NCBI Taxonomy" id="1385975"/>
    <lineage>
        <taxon>Bacteria</taxon>
        <taxon>Pseudomonadati</taxon>
        <taxon>Planctomycetota</taxon>
        <taxon>Phycisphaerae</taxon>
        <taxon>Phycisphaerales</taxon>
        <taxon>Phycisphaeraceae</taxon>
        <taxon>Algisphaera</taxon>
    </lineage>
</organism>
<name>A0A7X0LK48_9BACT</name>
<evidence type="ECO:0000313" key="2">
    <source>
        <dbReference type="EMBL" id="MBB6428583.1"/>
    </source>
</evidence>
<dbReference type="Proteomes" id="UP000541810">
    <property type="component" value="Unassembled WGS sequence"/>
</dbReference>
<dbReference type="EMBL" id="JACHGY010000001">
    <property type="protein sequence ID" value="MBB6428583.1"/>
    <property type="molecule type" value="Genomic_DNA"/>
</dbReference>
<comment type="caution">
    <text evidence="2">The sequence shown here is derived from an EMBL/GenBank/DDBJ whole genome shotgun (WGS) entry which is preliminary data.</text>
</comment>
<dbReference type="RefSeq" id="WP_184675859.1">
    <property type="nucleotide sequence ID" value="NZ_JACHGY010000001.1"/>
</dbReference>
<reference evidence="2 3" key="1">
    <citation type="submission" date="2020-08" db="EMBL/GenBank/DDBJ databases">
        <title>Genomic Encyclopedia of Type Strains, Phase IV (KMG-IV): sequencing the most valuable type-strain genomes for metagenomic binning, comparative biology and taxonomic classification.</title>
        <authorList>
            <person name="Goeker M."/>
        </authorList>
    </citation>
    <scope>NUCLEOTIDE SEQUENCE [LARGE SCALE GENOMIC DNA]</scope>
    <source>
        <strain evidence="2 3">DSM 103725</strain>
    </source>
</reference>
<proteinExistence type="predicted"/>
<sequence>MNSITASMTKGLWCTLAAGLLLVGCATEPEMPEGTIRPLDPGTAEADSDIVLPGNKPVRWVSRRVSLPLGTSTEDAWLLANEGVLDDLARAVWNANGLRVGVLPAPRGPEFAKTLADTIDQRDTQILSYSFLEDVRESPPLRAEFFADLTVPPRPVTLEYFTKGRLRMLMSSQPLGNGSTRVTLTPQHYLRKTTLLPQTPQERELDGRVFDELSVEIDVASNQILLLGFYQPPPPVVEGEGESEPSDDAPEPTGESNEPTATPESLPRPADDLGESTISIDQPEAQPPVEAETQTETTEEEVDEIPPLNLGRGLFTTGIKDDDLQMLFLFRPLR</sequence>
<gene>
    <name evidence="2" type="ORF">HNQ40_000389</name>
</gene>
<accession>A0A7X0LK48</accession>
<feature type="compositionally biased region" description="Acidic residues" evidence="1">
    <location>
        <begin position="239"/>
        <end position="250"/>
    </location>
</feature>
<dbReference type="AlphaFoldDB" id="A0A7X0LK48"/>
<protein>
    <submittedName>
        <fullName evidence="2">Uncharacterized protein</fullName>
    </submittedName>
</protein>
<evidence type="ECO:0000256" key="1">
    <source>
        <dbReference type="SAM" id="MobiDB-lite"/>
    </source>
</evidence>
<feature type="compositionally biased region" description="Polar residues" evidence="1">
    <location>
        <begin position="254"/>
        <end position="263"/>
    </location>
</feature>